<feature type="domain" description="Homeobox" evidence="13">
    <location>
        <begin position="216"/>
        <end position="276"/>
    </location>
</feature>
<dbReference type="AlphaFoldDB" id="A0A4W4G566"/>
<organism evidence="14 15">
    <name type="scientific">Electrophorus electricus</name>
    <name type="common">Electric eel</name>
    <name type="synonym">Gymnotus electricus</name>
    <dbReference type="NCBI Taxonomy" id="8005"/>
    <lineage>
        <taxon>Eukaryota</taxon>
        <taxon>Metazoa</taxon>
        <taxon>Chordata</taxon>
        <taxon>Craniata</taxon>
        <taxon>Vertebrata</taxon>
        <taxon>Euteleostomi</taxon>
        <taxon>Actinopterygii</taxon>
        <taxon>Neopterygii</taxon>
        <taxon>Teleostei</taxon>
        <taxon>Ostariophysi</taxon>
        <taxon>Gymnotiformes</taxon>
        <taxon>Gymnotoidei</taxon>
        <taxon>Gymnotidae</taxon>
        <taxon>Electrophorus</taxon>
    </lineage>
</organism>
<dbReference type="OrthoDB" id="9886711at2759"/>
<dbReference type="PRINTS" id="PR00024">
    <property type="entry name" value="HOMEOBOX"/>
</dbReference>
<evidence type="ECO:0000256" key="11">
    <source>
        <dbReference type="RuleBase" id="RU000682"/>
    </source>
</evidence>
<feature type="compositionally biased region" description="Polar residues" evidence="12">
    <location>
        <begin position="160"/>
        <end position="182"/>
    </location>
</feature>
<dbReference type="InterPro" id="IPR001356">
    <property type="entry name" value="HD"/>
</dbReference>
<evidence type="ECO:0000256" key="5">
    <source>
        <dbReference type="ARBA" id="ARBA00023015"/>
    </source>
</evidence>
<keyword evidence="4" id="KW-0217">Developmental protein</keyword>
<evidence type="ECO:0000256" key="6">
    <source>
        <dbReference type="ARBA" id="ARBA00023125"/>
    </source>
</evidence>
<evidence type="ECO:0000313" key="14">
    <source>
        <dbReference type="Ensembl" id="ENSEEEP00000032618.1"/>
    </source>
</evidence>
<evidence type="ECO:0000313" key="15">
    <source>
        <dbReference type="Proteomes" id="UP000314983"/>
    </source>
</evidence>
<dbReference type="PANTHER" id="PTHR46440:SF2">
    <property type="entry name" value="HOMEOBOX PROTEIN HOX-C12"/>
    <property type="match status" value="1"/>
</dbReference>
<dbReference type="GeneTree" id="ENSGT00940000161307"/>
<dbReference type="RefSeq" id="XP_026857743.1">
    <property type="nucleotide sequence ID" value="XM_027001942.2"/>
</dbReference>
<dbReference type="PROSITE" id="PS00027">
    <property type="entry name" value="HOMEOBOX_1"/>
    <property type="match status" value="1"/>
</dbReference>
<keyword evidence="5" id="KW-0805">Transcription regulation</keyword>
<dbReference type="Gene3D" id="1.10.10.60">
    <property type="entry name" value="Homeodomain-like"/>
    <property type="match status" value="1"/>
</dbReference>
<reference evidence="15" key="2">
    <citation type="journal article" date="2017" name="Sci. Adv.">
        <title>A tail of two voltages: Proteomic comparison of the three electric organs of the electric eel.</title>
        <authorList>
            <person name="Traeger L.L."/>
            <person name="Sabat G."/>
            <person name="Barrett-Wilt G.A."/>
            <person name="Wells G.B."/>
            <person name="Sussman M.R."/>
        </authorList>
    </citation>
    <scope>NUCLEOTIDE SEQUENCE [LARGE SCALE GENOMIC DNA]</scope>
</reference>
<accession>A0A4W4G566</accession>
<dbReference type="GO" id="GO:0000981">
    <property type="term" value="F:DNA-binding transcription factor activity, RNA polymerase II-specific"/>
    <property type="evidence" value="ECO:0007669"/>
    <property type="project" value="InterPro"/>
</dbReference>
<name>A0A4W4G566_ELEEL</name>
<reference evidence="14" key="4">
    <citation type="submission" date="2025-08" db="UniProtKB">
        <authorList>
            <consortium name="Ensembl"/>
        </authorList>
    </citation>
    <scope>IDENTIFICATION</scope>
</reference>
<evidence type="ECO:0000259" key="13">
    <source>
        <dbReference type="PROSITE" id="PS50071"/>
    </source>
</evidence>
<keyword evidence="9 10" id="KW-0539">Nucleus</keyword>
<keyword evidence="8" id="KW-0804">Transcription</keyword>
<comment type="subcellular location">
    <subcellularLocation>
        <location evidence="2 10 11">Nucleus</location>
    </subcellularLocation>
</comment>
<sequence length="286" mass="31949">MGEHNLLNTGIVGPLVNIHTGDTFYLPNFRASGGQLAGLPSLPYPRRDNVCSLPWSQSEQCNGYTQSFFSNPVTLNPAFNRACEITRQEENKCFYSCGGCTVNGVSNNRENFADNANLKRGERAGDESSVSITAEHGLHNSNMMGGDRIYSKYEYGPTVENLTQDPPSCNSLESDSGSSQNEGGKAPGILTHTISSVGPPANGTAPGDATWYPVHTRTRKKRKPYSKLQLAELESEFMLNEFITRQRRRELSDRLSLSDQQVKIWFQNRRMKKKRLLLREQALSFF</sequence>
<dbReference type="Pfam" id="PF00046">
    <property type="entry name" value="Homeodomain"/>
    <property type="match status" value="1"/>
</dbReference>
<dbReference type="PROSITE" id="PS50071">
    <property type="entry name" value="HOMEOBOX_2"/>
    <property type="match status" value="1"/>
</dbReference>
<dbReference type="Proteomes" id="UP000314983">
    <property type="component" value="Chromosome 20"/>
</dbReference>
<dbReference type="InterPro" id="IPR009057">
    <property type="entry name" value="Homeodomain-like_sf"/>
</dbReference>
<dbReference type="InterPro" id="IPR017970">
    <property type="entry name" value="Homeobox_CS"/>
</dbReference>
<dbReference type="Ensembl" id="ENSEEET00000033008.2">
    <property type="protein sequence ID" value="ENSEEEP00000032618.1"/>
    <property type="gene ID" value="ENSEEEG00000015547.2"/>
</dbReference>
<dbReference type="InterPro" id="IPR020479">
    <property type="entry name" value="HD_metazoa"/>
</dbReference>
<dbReference type="SUPFAM" id="SSF46689">
    <property type="entry name" value="Homeodomain-like"/>
    <property type="match status" value="1"/>
</dbReference>
<evidence type="ECO:0000256" key="12">
    <source>
        <dbReference type="SAM" id="MobiDB-lite"/>
    </source>
</evidence>
<dbReference type="GO" id="GO:0005634">
    <property type="term" value="C:nucleus"/>
    <property type="evidence" value="ECO:0007669"/>
    <property type="project" value="UniProtKB-SubCell"/>
</dbReference>
<dbReference type="GO" id="GO:1990837">
    <property type="term" value="F:sequence-specific double-stranded DNA binding"/>
    <property type="evidence" value="ECO:0007669"/>
    <property type="project" value="TreeGrafter"/>
</dbReference>
<proteinExistence type="inferred from homology"/>
<comment type="function">
    <text evidence="1">Sequence-specific transcription factor which is part of a developmental regulatory system that provides cells with specific positional identities on the anterior-posterior axis.</text>
</comment>
<keyword evidence="7 10" id="KW-0371">Homeobox</keyword>
<dbReference type="PANTHER" id="PTHR46440">
    <property type="entry name" value="HOMEOBOX PROTEIN HOX-D12-RELATED"/>
    <property type="match status" value="1"/>
</dbReference>
<evidence type="ECO:0000256" key="10">
    <source>
        <dbReference type="PROSITE-ProRule" id="PRU00108"/>
    </source>
</evidence>
<dbReference type="CTD" id="58062"/>
<keyword evidence="15" id="KW-1185">Reference proteome</keyword>
<dbReference type="KEGG" id="eee:113572415"/>
<evidence type="ECO:0000256" key="2">
    <source>
        <dbReference type="ARBA" id="ARBA00004123"/>
    </source>
</evidence>
<reference evidence="15" key="1">
    <citation type="journal article" date="2014" name="Science">
        <title>Nonhuman genetics. Genomic basis for the convergent evolution of electric organs.</title>
        <authorList>
            <person name="Gallant J.R."/>
            <person name="Traeger L.L."/>
            <person name="Volkening J.D."/>
            <person name="Moffett H."/>
            <person name="Chen P.H."/>
            <person name="Novina C.D."/>
            <person name="Phillips G.N.Jr."/>
            <person name="Anand R."/>
            <person name="Wells G.B."/>
            <person name="Pinch M."/>
            <person name="Guth R."/>
            <person name="Unguez G.A."/>
            <person name="Albert J.S."/>
            <person name="Zakon H.H."/>
            <person name="Samanta M.P."/>
            <person name="Sussman M.R."/>
        </authorList>
    </citation>
    <scope>NUCLEOTIDE SEQUENCE [LARGE SCALE GENOMIC DNA]</scope>
</reference>
<gene>
    <name evidence="14" type="primary">hoxc12b</name>
</gene>
<evidence type="ECO:0000256" key="9">
    <source>
        <dbReference type="ARBA" id="ARBA00023242"/>
    </source>
</evidence>
<evidence type="ECO:0000256" key="1">
    <source>
        <dbReference type="ARBA" id="ARBA00003263"/>
    </source>
</evidence>
<protein>
    <recommendedName>
        <fullName evidence="13">Homeobox domain-containing protein</fullName>
    </recommendedName>
</protein>
<evidence type="ECO:0000256" key="3">
    <source>
        <dbReference type="ARBA" id="ARBA00006317"/>
    </source>
</evidence>
<keyword evidence="6 10" id="KW-0238">DNA-binding</keyword>
<evidence type="ECO:0000256" key="8">
    <source>
        <dbReference type="ARBA" id="ARBA00023163"/>
    </source>
</evidence>
<reference evidence="14" key="3">
    <citation type="submission" date="2020-05" db="EMBL/GenBank/DDBJ databases">
        <title>Electrophorus electricus (electric eel) genome, fEleEle1, primary haplotype.</title>
        <authorList>
            <person name="Myers G."/>
            <person name="Meyer A."/>
            <person name="Fedrigo O."/>
            <person name="Formenti G."/>
            <person name="Rhie A."/>
            <person name="Tracey A."/>
            <person name="Sims Y."/>
            <person name="Jarvis E.D."/>
        </authorList>
    </citation>
    <scope>NUCLEOTIDE SEQUENCE [LARGE SCALE GENOMIC DNA]</scope>
</reference>
<dbReference type="GeneID" id="113572415"/>
<reference evidence="14" key="5">
    <citation type="submission" date="2025-09" db="UniProtKB">
        <authorList>
            <consortium name="Ensembl"/>
        </authorList>
    </citation>
    <scope>IDENTIFICATION</scope>
</reference>
<evidence type="ECO:0000256" key="7">
    <source>
        <dbReference type="ARBA" id="ARBA00023155"/>
    </source>
</evidence>
<feature type="DNA-binding region" description="Homeobox" evidence="10">
    <location>
        <begin position="218"/>
        <end position="277"/>
    </location>
</feature>
<dbReference type="SMART" id="SM00389">
    <property type="entry name" value="HOX"/>
    <property type="match status" value="1"/>
</dbReference>
<dbReference type="OMA" id="LESEFML"/>
<dbReference type="CDD" id="cd00086">
    <property type="entry name" value="homeodomain"/>
    <property type="match status" value="1"/>
</dbReference>
<evidence type="ECO:0000256" key="4">
    <source>
        <dbReference type="ARBA" id="ARBA00022473"/>
    </source>
</evidence>
<feature type="region of interest" description="Disordered" evidence="12">
    <location>
        <begin position="160"/>
        <end position="189"/>
    </location>
</feature>
<comment type="similarity">
    <text evidence="3">Belongs to the Abd-B homeobox family.</text>
</comment>